<dbReference type="InterPro" id="IPR050993">
    <property type="entry name" value="Isochorismatase_domain"/>
</dbReference>
<feature type="domain" description="Isochorismatase-like" evidence="1">
    <location>
        <begin position="9"/>
        <end position="155"/>
    </location>
</feature>
<dbReference type="Proteomes" id="UP000658131">
    <property type="component" value="Unassembled WGS sequence"/>
</dbReference>
<gene>
    <name evidence="2" type="ORF">H8717_02360</name>
</gene>
<dbReference type="PANTHER" id="PTHR14119">
    <property type="entry name" value="HYDROLASE"/>
    <property type="match status" value="1"/>
</dbReference>
<dbReference type="InterPro" id="IPR000868">
    <property type="entry name" value="Isochorismatase-like_dom"/>
</dbReference>
<name>A0ABR7NFR3_9FIRM</name>
<evidence type="ECO:0000259" key="1">
    <source>
        <dbReference type="Pfam" id="PF00857"/>
    </source>
</evidence>
<reference evidence="2 3" key="1">
    <citation type="submission" date="2020-08" db="EMBL/GenBank/DDBJ databases">
        <title>Genome public.</title>
        <authorList>
            <person name="Liu C."/>
            <person name="Sun Q."/>
        </authorList>
    </citation>
    <scope>NUCLEOTIDE SEQUENCE [LARGE SCALE GENOMIC DNA]</scope>
    <source>
        <strain evidence="2 3">BX1</strain>
    </source>
</reference>
<dbReference type="SUPFAM" id="SSF52499">
    <property type="entry name" value="Isochorismatase-like hydrolases"/>
    <property type="match status" value="1"/>
</dbReference>
<evidence type="ECO:0000313" key="3">
    <source>
        <dbReference type="Proteomes" id="UP000658131"/>
    </source>
</evidence>
<accession>A0ABR7NFR3</accession>
<protein>
    <submittedName>
        <fullName evidence="2">Isochorismatase family protein</fullName>
    </submittedName>
</protein>
<dbReference type="EMBL" id="JACRTB010000003">
    <property type="protein sequence ID" value="MBC8575256.1"/>
    <property type="molecule type" value="Genomic_DNA"/>
</dbReference>
<keyword evidence="3" id="KW-1185">Reference proteome</keyword>
<dbReference type="Pfam" id="PF00857">
    <property type="entry name" value="Isochorismatase"/>
    <property type="match status" value="1"/>
</dbReference>
<proteinExistence type="predicted"/>
<dbReference type="PANTHER" id="PTHR14119:SF3">
    <property type="entry name" value="ISOCHORISMATASE DOMAIN-CONTAINING PROTEIN 2"/>
    <property type="match status" value="1"/>
</dbReference>
<comment type="caution">
    <text evidence="2">The sequence shown here is derived from an EMBL/GenBank/DDBJ whole genome shotgun (WGS) entry which is preliminary data.</text>
</comment>
<organism evidence="2 3">
    <name type="scientific">Yanshouia hominis</name>
    <dbReference type="NCBI Taxonomy" id="2763673"/>
    <lineage>
        <taxon>Bacteria</taxon>
        <taxon>Bacillati</taxon>
        <taxon>Bacillota</taxon>
        <taxon>Clostridia</taxon>
        <taxon>Eubacteriales</taxon>
        <taxon>Oscillospiraceae</taxon>
        <taxon>Yanshouia</taxon>
    </lineage>
</organism>
<evidence type="ECO:0000313" key="2">
    <source>
        <dbReference type="EMBL" id="MBC8575256.1"/>
    </source>
</evidence>
<sequence>MRLICERCAAVAVDYQERLLPPIRGRERLMKKSAELLEGLSLLSVPVLFTEQYPQGLGKTDPALLALAPGAPVIEKTSFGAADTPAFSAALRPLGRDQIILFGIEAHICVLQTALGLKELGYTPVFAADCISSRGEGDRAFALERARQEGILLTSCEALLFELARAKEHPRFREISALIKRSELF</sequence>
<dbReference type="Gene3D" id="3.40.50.850">
    <property type="entry name" value="Isochorismatase-like"/>
    <property type="match status" value="1"/>
</dbReference>
<dbReference type="RefSeq" id="WP_262398903.1">
    <property type="nucleotide sequence ID" value="NZ_JACRTB010000003.1"/>
</dbReference>
<dbReference type="InterPro" id="IPR036380">
    <property type="entry name" value="Isochorismatase-like_sf"/>
</dbReference>